<protein>
    <submittedName>
        <fullName evidence="3">Uncharacterized protein</fullName>
    </submittedName>
</protein>
<reference evidence="3" key="1">
    <citation type="submission" date="2018-11" db="EMBL/GenBank/DDBJ databases">
        <authorList>
            <person name="Grassa J C."/>
        </authorList>
    </citation>
    <scope>NUCLEOTIDE SEQUENCE [LARGE SCALE GENOMIC DNA]</scope>
</reference>
<evidence type="ECO:0000313" key="4">
    <source>
        <dbReference type="Proteomes" id="UP000596661"/>
    </source>
</evidence>
<name>A0A803QH71_CANSA</name>
<feature type="region of interest" description="Disordered" evidence="2">
    <location>
        <begin position="204"/>
        <end position="224"/>
    </location>
</feature>
<feature type="coiled-coil region" evidence="1">
    <location>
        <begin position="164"/>
        <end position="191"/>
    </location>
</feature>
<feature type="compositionally biased region" description="Basic residues" evidence="2">
    <location>
        <begin position="31"/>
        <end position="44"/>
    </location>
</feature>
<reference evidence="3" key="2">
    <citation type="submission" date="2021-03" db="UniProtKB">
        <authorList>
            <consortium name="EnsemblPlants"/>
        </authorList>
    </citation>
    <scope>IDENTIFICATION</scope>
</reference>
<feature type="compositionally biased region" description="Basic residues" evidence="2">
    <location>
        <begin position="215"/>
        <end position="224"/>
    </location>
</feature>
<feature type="region of interest" description="Disordered" evidence="2">
    <location>
        <begin position="29"/>
        <end position="50"/>
    </location>
</feature>
<dbReference type="EMBL" id="UZAU01000732">
    <property type="status" value="NOT_ANNOTATED_CDS"/>
    <property type="molecule type" value="Genomic_DNA"/>
</dbReference>
<proteinExistence type="predicted"/>
<accession>A0A803QH71</accession>
<dbReference type="EnsemblPlants" id="evm.model.09.733">
    <property type="protein sequence ID" value="cds.evm.model.09.733"/>
    <property type="gene ID" value="evm.TU.09.733"/>
</dbReference>
<keyword evidence="4" id="KW-1185">Reference proteome</keyword>
<dbReference type="Gramene" id="evm.model.09.733">
    <property type="protein sequence ID" value="cds.evm.model.09.733"/>
    <property type="gene ID" value="evm.TU.09.733"/>
</dbReference>
<evidence type="ECO:0000256" key="1">
    <source>
        <dbReference type="SAM" id="Coils"/>
    </source>
</evidence>
<sequence>MGLQNELTGNIGKNITKIKANTRAKMLSRVAKGKGKSKEKRASKSKASSVTPSVATLTSPCAKEGFPLLQLLLAFDMVFLGSSVPEPSQGGMEAIILPDESGEGYLFLGKVAQYLKRPDPHIILRERQKKAKLADARYKSPKVYQMALFVEWTFQEVNSMAIELDQLQGDKRTLASKVEEIKIQAKDFQKRAIEEANWMTEAKHNHFVNKGSESHKKKNPTVTD</sequence>
<organism evidence="3 4">
    <name type="scientific">Cannabis sativa</name>
    <name type="common">Hemp</name>
    <name type="synonym">Marijuana</name>
    <dbReference type="NCBI Taxonomy" id="3483"/>
    <lineage>
        <taxon>Eukaryota</taxon>
        <taxon>Viridiplantae</taxon>
        <taxon>Streptophyta</taxon>
        <taxon>Embryophyta</taxon>
        <taxon>Tracheophyta</taxon>
        <taxon>Spermatophyta</taxon>
        <taxon>Magnoliopsida</taxon>
        <taxon>eudicotyledons</taxon>
        <taxon>Gunneridae</taxon>
        <taxon>Pentapetalae</taxon>
        <taxon>rosids</taxon>
        <taxon>fabids</taxon>
        <taxon>Rosales</taxon>
        <taxon>Cannabaceae</taxon>
        <taxon>Cannabis</taxon>
    </lineage>
</organism>
<evidence type="ECO:0000313" key="3">
    <source>
        <dbReference type="EnsemblPlants" id="cds.evm.model.09.733"/>
    </source>
</evidence>
<evidence type="ECO:0000256" key="2">
    <source>
        <dbReference type="SAM" id="MobiDB-lite"/>
    </source>
</evidence>
<dbReference type="AlphaFoldDB" id="A0A803QH71"/>
<keyword evidence="1" id="KW-0175">Coiled coil</keyword>
<dbReference type="Proteomes" id="UP000596661">
    <property type="component" value="Chromosome 9"/>
</dbReference>